<dbReference type="Proteomes" id="UP000002066">
    <property type="component" value="Chromosome"/>
</dbReference>
<name>A0A8D3WHF0_STRFA</name>
<sequence length="374" mass="40314">MRIFISSARKGLEEERDALDGLVRALGHTPVRFEDFSAQTTPSREACLKALSTADACLFLLGPNYGHVFPETGQSATHDEWVAAQQAGMPRLVYRKLDVTFEPNQHAFVRVVEAYATGVFRDSFRTAADLLPKVAGKIRELESGPSPLAFAKLAQPPALHWTLEEGTGGLQTAGVTTLLELHVLPLDSAGYSARELGALGQSLTGRIRATGMVEDDVPLNSSRPQGHMAVSVPASRPLTWDTPRPGQLVEVRLYKTGQLSTRALLPQDSMGPILDSNALPKQIAELLRFTIALNIIRQDCIVVTAGVSEPAMTSIDTFDPRQSRRTASLAGFGRSFALRTEPDESVTLAALQAGAEEVAEHLARALIAHHPSAA</sequence>
<dbReference type="EMBL" id="CP002475">
    <property type="protein sequence ID" value="ADW02708.1"/>
    <property type="molecule type" value="Genomic_DNA"/>
</dbReference>
<proteinExistence type="predicted"/>
<feature type="domain" description="DUF4062" evidence="1">
    <location>
        <begin position="2"/>
        <end position="83"/>
    </location>
</feature>
<dbReference type="InterPro" id="IPR025139">
    <property type="entry name" value="DUF4062"/>
</dbReference>
<dbReference type="AlphaFoldDB" id="A0A8D3WHF0"/>
<dbReference type="Pfam" id="PF13271">
    <property type="entry name" value="DUF4062"/>
    <property type="match status" value="1"/>
</dbReference>
<gene>
    <name evidence="2" type="ordered locus">Sfla_1258</name>
</gene>
<protein>
    <recommendedName>
        <fullName evidence="1">DUF4062 domain-containing protein</fullName>
    </recommendedName>
</protein>
<evidence type="ECO:0000313" key="3">
    <source>
        <dbReference type="Proteomes" id="UP000002066"/>
    </source>
</evidence>
<evidence type="ECO:0000259" key="1">
    <source>
        <dbReference type="Pfam" id="PF13271"/>
    </source>
</evidence>
<evidence type="ECO:0000313" key="2">
    <source>
        <dbReference type="EMBL" id="ADW02708.1"/>
    </source>
</evidence>
<reference evidence="2 3" key="1">
    <citation type="submission" date="2011-01" db="EMBL/GenBank/DDBJ databases">
        <title>Complete sequence of chromosome of Streptomyces flavogriseus ATCC 33331.</title>
        <authorList>
            <consortium name="US DOE Joint Genome Institute"/>
            <person name="Lucas S."/>
            <person name="Copeland A."/>
            <person name="Lapidus A."/>
            <person name="Cheng J.-F."/>
            <person name="Goodwin L."/>
            <person name="Pitluck S."/>
            <person name="Davenport K."/>
            <person name="Detter J.C."/>
            <person name="Han C."/>
            <person name="Tapia R."/>
            <person name="Land M."/>
            <person name="Hauser L."/>
            <person name="Kyrpides N."/>
            <person name="Ivanova N."/>
            <person name="Ovchinnikova G."/>
            <person name="Pagani I."/>
            <person name="Brumm P."/>
            <person name="Mead D."/>
            <person name="Woyke T."/>
        </authorList>
    </citation>
    <scope>NUCLEOTIDE SEQUENCE [LARGE SCALE GENOMIC DNA]</scope>
    <source>
        <strain evidence="3">ATCC 33331 / IAF-45CD</strain>
    </source>
</reference>
<organism evidence="2 3">
    <name type="scientific">Streptomyces pratensis (strain ATCC 33331 / IAF-45CD)</name>
    <dbReference type="NCBI Taxonomy" id="591167"/>
    <lineage>
        <taxon>Bacteria</taxon>
        <taxon>Bacillati</taxon>
        <taxon>Actinomycetota</taxon>
        <taxon>Actinomycetes</taxon>
        <taxon>Kitasatosporales</taxon>
        <taxon>Streptomycetaceae</taxon>
        <taxon>Streptomyces</taxon>
    </lineage>
</organism>
<dbReference type="KEGG" id="sfa:Sfla_1258"/>
<dbReference type="OrthoDB" id="3733286at2"/>
<accession>A0A8D3WHF0</accession>